<evidence type="ECO:0000256" key="1">
    <source>
        <dbReference type="SAM" id="SignalP"/>
    </source>
</evidence>
<proteinExistence type="predicted"/>
<keyword evidence="1" id="KW-0732">Signal</keyword>
<comment type="caution">
    <text evidence="2">The sequence shown here is derived from an EMBL/GenBank/DDBJ whole genome shotgun (WGS) entry which is preliminary data.</text>
</comment>
<evidence type="ECO:0000313" key="2">
    <source>
        <dbReference type="EMBL" id="MDR8264327.1"/>
    </source>
</evidence>
<dbReference type="AlphaFoldDB" id="A0ABD5DJT2"/>
<organism evidence="2">
    <name type="scientific">Acinetobacter baumannii</name>
    <dbReference type="NCBI Taxonomy" id="470"/>
    <lineage>
        <taxon>Bacteria</taxon>
        <taxon>Pseudomonadati</taxon>
        <taxon>Pseudomonadota</taxon>
        <taxon>Gammaproteobacteria</taxon>
        <taxon>Moraxellales</taxon>
        <taxon>Moraxellaceae</taxon>
        <taxon>Acinetobacter</taxon>
        <taxon>Acinetobacter calcoaceticus/baumannii complex</taxon>
    </lineage>
</organism>
<sequence length="55" mass="5699">MRLKPIVTALCAGALLAASPFASAKELKAIGVTVGDLANPFFVQITKGAELEARK</sequence>
<feature type="signal peptide" evidence="1">
    <location>
        <begin position="1"/>
        <end position="24"/>
    </location>
</feature>
<dbReference type="EMBL" id="VMBB01001690">
    <property type="protein sequence ID" value="MDR8264327.1"/>
    <property type="molecule type" value="Genomic_DNA"/>
</dbReference>
<feature type="chain" id="PRO_5044813212" evidence="1">
    <location>
        <begin position="25"/>
        <end position="55"/>
    </location>
</feature>
<protein>
    <submittedName>
        <fullName evidence="2">Transcriptional regulator</fullName>
    </submittedName>
</protein>
<reference evidence="2" key="1">
    <citation type="submission" date="2019-07" db="EMBL/GenBank/DDBJ databases">
        <title>Biological characteristics of mucoid Acinetobacter baumannii from a general hospital in China.</title>
        <authorList>
            <person name="Hua X."/>
            <person name="Yu Y."/>
        </authorList>
    </citation>
    <scope>NUCLEOTIDE SEQUENCE [LARGE SCALE GENOMIC DNA]</scope>
    <source>
        <strain evidence="2">N41</strain>
    </source>
</reference>
<gene>
    <name evidence="2" type="ORF">FPK87_28300</name>
</gene>
<name>A0ABD5DJT2_ACIBA</name>
<feature type="non-terminal residue" evidence="2">
    <location>
        <position position="55"/>
    </location>
</feature>
<accession>A0ABD5DJT2</accession>